<keyword evidence="1" id="KW-0812">Transmembrane</keyword>
<gene>
    <name evidence="2" type="ORF">IW967_01480</name>
</gene>
<reference evidence="2 3" key="1">
    <citation type="submission" date="2020-11" db="EMBL/GenBank/DDBJ databases">
        <title>Genomic insight of Alicyclobacillus mali FL 18 reveals a new arsenic-resistant strain, with potential in environmental biotechnology.</title>
        <authorList>
            <person name="Fiorentino G."/>
            <person name="Gallo G."/>
            <person name="Aulitto M."/>
        </authorList>
    </citation>
    <scope>NUCLEOTIDE SEQUENCE [LARGE SCALE GENOMIC DNA]</scope>
    <source>
        <strain evidence="2 3">FL 18</strain>
    </source>
</reference>
<evidence type="ECO:0000313" key="3">
    <source>
        <dbReference type="Proteomes" id="UP000642910"/>
    </source>
</evidence>
<protein>
    <submittedName>
        <fullName evidence="2">Uncharacterized protein</fullName>
    </submittedName>
</protein>
<evidence type="ECO:0000313" key="2">
    <source>
        <dbReference type="EMBL" id="MBF8376547.1"/>
    </source>
</evidence>
<comment type="caution">
    <text evidence="2">The sequence shown here is derived from an EMBL/GenBank/DDBJ whole genome shotgun (WGS) entry which is preliminary data.</text>
</comment>
<feature type="transmembrane region" description="Helical" evidence="1">
    <location>
        <begin position="6"/>
        <end position="24"/>
    </location>
</feature>
<dbReference type="RefSeq" id="WP_067846824.1">
    <property type="nucleotide sequence ID" value="NZ_JADPKZ010000022.1"/>
</dbReference>
<keyword evidence="3" id="KW-1185">Reference proteome</keyword>
<dbReference type="EMBL" id="JADPKZ010000022">
    <property type="protein sequence ID" value="MBF8376547.1"/>
    <property type="molecule type" value="Genomic_DNA"/>
</dbReference>
<name>A0ABS0EZU1_9BACL</name>
<keyword evidence="1" id="KW-1133">Transmembrane helix</keyword>
<proteinExistence type="predicted"/>
<sequence length="73" mass="8763">MNHFYIFLAALFLLYLAFVLLRVRKQPVKRDFANAYFFTLVTFFIAIHPSQLFTLSFLLTILTLYHVYILVKR</sequence>
<dbReference type="Proteomes" id="UP000642910">
    <property type="component" value="Unassembled WGS sequence"/>
</dbReference>
<evidence type="ECO:0000256" key="1">
    <source>
        <dbReference type="SAM" id="Phobius"/>
    </source>
</evidence>
<feature type="transmembrane region" description="Helical" evidence="1">
    <location>
        <begin position="53"/>
        <end position="71"/>
    </location>
</feature>
<feature type="transmembrane region" description="Helical" evidence="1">
    <location>
        <begin position="31"/>
        <end position="47"/>
    </location>
</feature>
<organism evidence="2 3">
    <name type="scientific">Alicyclobacillus mali</name>
    <name type="common">ex Roth et al. 2021</name>
    <dbReference type="NCBI Taxonomy" id="1123961"/>
    <lineage>
        <taxon>Bacteria</taxon>
        <taxon>Bacillati</taxon>
        <taxon>Bacillota</taxon>
        <taxon>Bacilli</taxon>
        <taxon>Bacillales</taxon>
        <taxon>Alicyclobacillaceae</taxon>
        <taxon>Alicyclobacillus</taxon>
    </lineage>
</organism>
<keyword evidence="1" id="KW-0472">Membrane</keyword>
<accession>A0ABS0EZU1</accession>